<gene>
    <name evidence="13" type="ORF">PBRA_003981</name>
</gene>
<dbReference type="GO" id="GO:0016887">
    <property type="term" value="F:ATP hydrolysis activity"/>
    <property type="evidence" value="ECO:0007669"/>
    <property type="project" value="InterPro"/>
</dbReference>
<dbReference type="PANTHER" id="PTHR43858">
    <property type="entry name" value="ENERGY-DEPENDENT TRANSLATIONAL THROTTLE PROTEIN ETTA"/>
    <property type="match status" value="1"/>
</dbReference>
<evidence type="ECO:0000259" key="12">
    <source>
        <dbReference type="PROSITE" id="PS50893"/>
    </source>
</evidence>
<keyword evidence="10" id="KW-0694">RNA-binding</keyword>
<sequence length="586" mass="64786">MTSVLAVGGRRLLSSVGQPIICSMNGLSKRISPDRMLFANGINMALHRGAKVGVVGPNGVGKSSWMKILAGTDKQFDGTVSRAQDLSVVYLEQEPELDPKLTVIENIRARLKSSYDLLEAFETICGRFSEPDADVDALLEEQSKLQTVIEDKDLWNLDRRISVAMAALQCPPADYRVDRLSGGEKRRVALCALLLVDADMILLDEPTNHLDAASVAWLERVTGALMDAITLEDLTIWFQFLSAYKGAVVAITHDRYFLDSVANYIVEVDTATANVFVGNYSKYLEQSAQRALVKKKTLSAKESQISDELEWIRGGGRHTASKARMKAFQKLSDEARLERQISSSLHRGKMIIPFGRRLGNRVIDVTDLRMSFDGRTLFDKLSFKVEPGHIVGVVGPNGCGKSTLIRVLIGELEPEGGVVDRGQTVEVGYVLQSRQQLNPKETVFREIVPDLAPVRVGRTTMQARHYVAQFNFTGPDQEKLIEHLSGGERNRVHLAKLLRDGCNLLVLDEPTNDLDIGTLRSLEEGLNDFPGSAIIVSHDRWFLDRTCTHILAFEADGSVRMFTGNYTEYLAWCGSKGYTAAVAAPS</sequence>
<evidence type="ECO:0000256" key="10">
    <source>
        <dbReference type="ARBA" id="ARBA00022884"/>
    </source>
</evidence>
<dbReference type="STRING" id="37360.A0A0G4IJG1"/>
<dbReference type="FunFam" id="3.40.50.300:FF:000183">
    <property type="entry name" value="ABC transporter ATP-binding protein yjjK"/>
    <property type="match status" value="1"/>
</dbReference>
<evidence type="ECO:0000256" key="3">
    <source>
        <dbReference type="ARBA" id="ARBA00022555"/>
    </source>
</evidence>
<dbReference type="CDD" id="cd03221">
    <property type="entry name" value="ABCF_EF-3"/>
    <property type="match status" value="1"/>
</dbReference>
<keyword evidence="4" id="KW-0699">rRNA-binding</keyword>
<evidence type="ECO:0000313" key="14">
    <source>
        <dbReference type="Proteomes" id="UP000039324"/>
    </source>
</evidence>
<dbReference type="SMART" id="SM00382">
    <property type="entry name" value="AAA"/>
    <property type="match status" value="2"/>
</dbReference>
<dbReference type="GO" id="GO:0006412">
    <property type="term" value="P:translation"/>
    <property type="evidence" value="ECO:0007669"/>
    <property type="project" value="UniProtKB-KW"/>
</dbReference>
<dbReference type="InterPro" id="IPR003593">
    <property type="entry name" value="AAA+_ATPase"/>
</dbReference>
<organism evidence="13 14">
    <name type="scientific">Plasmodiophora brassicae</name>
    <name type="common">Clubroot disease agent</name>
    <dbReference type="NCBI Taxonomy" id="37360"/>
    <lineage>
        <taxon>Eukaryota</taxon>
        <taxon>Sar</taxon>
        <taxon>Rhizaria</taxon>
        <taxon>Endomyxa</taxon>
        <taxon>Phytomyxea</taxon>
        <taxon>Plasmodiophorida</taxon>
        <taxon>Plasmodiophoridae</taxon>
        <taxon>Plasmodiophora</taxon>
    </lineage>
</organism>
<feature type="domain" description="ABC transporter" evidence="12">
    <location>
        <begin position="22"/>
        <end position="295"/>
    </location>
</feature>
<dbReference type="GO" id="GO:0000049">
    <property type="term" value="F:tRNA binding"/>
    <property type="evidence" value="ECO:0007669"/>
    <property type="project" value="UniProtKB-KW"/>
</dbReference>
<keyword evidence="11" id="KW-0648">Protein biosynthesis</keyword>
<dbReference type="Pfam" id="PF00005">
    <property type="entry name" value="ABC_tran"/>
    <property type="match status" value="2"/>
</dbReference>
<evidence type="ECO:0000256" key="9">
    <source>
        <dbReference type="ARBA" id="ARBA00022845"/>
    </source>
</evidence>
<dbReference type="PROSITE" id="PS50893">
    <property type="entry name" value="ABC_TRANSPORTER_2"/>
    <property type="match status" value="2"/>
</dbReference>
<dbReference type="InterPro" id="IPR027417">
    <property type="entry name" value="P-loop_NTPase"/>
</dbReference>
<dbReference type="OMA" id="FKEYHRV"/>
<evidence type="ECO:0000256" key="8">
    <source>
        <dbReference type="ARBA" id="ARBA00022840"/>
    </source>
</evidence>
<dbReference type="PANTHER" id="PTHR43858:SF1">
    <property type="entry name" value="ABC TRANSPORTER-RELATED PROTEIN"/>
    <property type="match status" value="1"/>
</dbReference>
<evidence type="ECO:0000256" key="6">
    <source>
        <dbReference type="ARBA" id="ARBA00022741"/>
    </source>
</evidence>
<dbReference type="InterPro" id="IPR032781">
    <property type="entry name" value="ABC_tran_Xtn"/>
</dbReference>
<evidence type="ECO:0000256" key="7">
    <source>
        <dbReference type="ARBA" id="ARBA00022801"/>
    </source>
</evidence>
<accession>A0A0G4IJG1</accession>
<proteinExistence type="inferred from homology"/>
<dbReference type="SUPFAM" id="SSF52540">
    <property type="entry name" value="P-loop containing nucleoside triphosphate hydrolases"/>
    <property type="match status" value="2"/>
</dbReference>
<dbReference type="InterPro" id="IPR022374">
    <property type="entry name" value="EttA"/>
</dbReference>
<keyword evidence="7" id="KW-0378">Hydrolase</keyword>
<keyword evidence="2" id="KW-0963">Cytoplasm</keyword>
<evidence type="ECO:0000256" key="4">
    <source>
        <dbReference type="ARBA" id="ARBA00022730"/>
    </source>
</evidence>
<dbReference type="NCBIfam" id="NF008775">
    <property type="entry name" value="PRK11819.1"/>
    <property type="match status" value="1"/>
</dbReference>
<dbReference type="Proteomes" id="UP000039324">
    <property type="component" value="Unassembled WGS sequence"/>
</dbReference>
<name>A0A0G4IJG1_PLABS</name>
<keyword evidence="14" id="KW-1185">Reference proteome</keyword>
<protein>
    <recommendedName>
        <fullName evidence="12">ABC transporter domain-containing protein</fullName>
    </recommendedName>
</protein>
<dbReference type="InterPro" id="IPR017871">
    <property type="entry name" value="ABC_transporter-like_CS"/>
</dbReference>
<dbReference type="InterPro" id="IPR003439">
    <property type="entry name" value="ABC_transporter-like_ATP-bd"/>
</dbReference>
<dbReference type="GO" id="GO:0005524">
    <property type="term" value="F:ATP binding"/>
    <property type="evidence" value="ECO:0007669"/>
    <property type="project" value="UniProtKB-KW"/>
</dbReference>
<reference evidence="13 14" key="1">
    <citation type="submission" date="2015-02" db="EMBL/GenBank/DDBJ databases">
        <authorList>
            <person name="Chooi Y.-H."/>
        </authorList>
    </citation>
    <scope>NUCLEOTIDE SEQUENCE [LARGE SCALE GENOMIC DNA]</scope>
    <source>
        <strain evidence="13">E3</strain>
    </source>
</reference>
<comment type="similarity">
    <text evidence="1">Belongs to the ABC transporter superfamily. ABCF family. Translational throttle EttA subfamily.</text>
</comment>
<evidence type="ECO:0000256" key="5">
    <source>
        <dbReference type="ARBA" id="ARBA00022737"/>
    </source>
</evidence>
<evidence type="ECO:0000256" key="11">
    <source>
        <dbReference type="ARBA" id="ARBA00022917"/>
    </source>
</evidence>
<evidence type="ECO:0000256" key="1">
    <source>
        <dbReference type="ARBA" id="ARBA00005868"/>
    </source>
</evidence>
<keyword evidence="3" id="KW-0820">tRNA-binding</keyword>
<dbReference type="GO" id="GO:0045900">
    <property type="term" value="P:negative regulation of translational elongation"/>
    <property type="evidence" value="ECO:0007669"/>
    <property type="project" value="InterPro"/>
</dbReference>
<dbReference type="EMBL" id="CDSF01000013">
    <property type="protein sequence ID" value="CEO95215.1"/>
    <property type="molecule type" value="Genomic_DNA"/>
</dbReference>
<dbReference type="Pfam" id="PF12848">
    <property type="entry name" value="ABC_tran_Xtn"/>
    <property type="match status" value="1"/>
</dbReference>
<evidence type="ECO:0000313" key="13">
    <source>
        <dbReference type="EMBL" id="CEO95215.1"/>
    </source>
</evidence>
<dbReference type="Gene3D" id="3.40.50.300">
    <property type="entry name" value="P-loop containing nucleotide triphosphate hydrolases"/>
    <property type="match status" value="2"/>
</dbReference>
<keyword evidence="8" id="KW-0067">ATP-binding</keyword>
<keyword evidence="9" id="KW-0810">Translation regulation</keyword>
<dbReference type="PROSITE" id="PS00211">
    <property type="entry name" value="ABC_TRANSPORTER_1"/>
    <property type="match status" value="1"/>
</dbReference>
<feature type="domain" description="ABC transporter" evidence="12">
    <location>
        <begin position="363"/>
        <end position="580"/>
    </location>
</feature>
<dbReference type="AlphaFoldDB" id="A0A0G4IJG1"/>
<dbReference type="GO" id="GO:0019843">
    <property type="term" value="F:rRNA binding"/>
    <property type="evidence" value="ECO:0007669"/>
    <property type="project" value="UniProtKB-KW"/>
</dbReference>
<dbReference type="OrthoDB" id="6500128at2759"/>
<keyword evidence="6" id="KW-0547">Nucleotide-binding</keyword>
<dbReference type="FunFam" id="3.40.50.300:FF:000011">
    <property type="entry name" value="Putative ABC transporter ATP-binding component"/>
    <property type="match status" value="1"/>
</dbReference>
<evidence type="ECO:0000256" key="2">
    <source>
        <dbReference type="ARBA" id="ARBA00022490"/>
    </source>
</evidence>
<keyword evidence="5" id="KW-0677">Repeat</keyword>